<dbReference type="FunFam" id="1.10.287.110:FF:000009">
    <property type="entry name" value="Auxilin-related protein 1"/>
    <property type="match status" value="1"/>
</dbReference>
<dbReference type="Gene3D" id="1.10.287.110">
    <property type="entry name" value="DnaJ domain"/>
    <property type="match status" value="1"/>
</dbReference>
<evidence type="ECO:0000313" key="3">
    <source>
        <dbReference type="EMBL" id="KAI7738456.1"/>
    </source>
</evidence>
<dbReference type="Proteomes" id="UP001206925">
    <property type="component" value="Unassembled WGS sequence"/>
</dbReference>
<name>A0AAD5CDG8_AMBAR</name>
<dbReference type="GO" id="GO:0030276">
    <property type="term" value="F:clathrin binding"/>
    <property type="evidence" value="ECO:0007669"/>
    <property type="project" value="TreeGrafter"/>
</dbReference>
<dbReference type="EMBL" id="JAMZMK010008811">
    <property type="protein sequence ID" value="KAI7738456.1"/>
    <property type="molecule type" value="Genomic_DNA"/>
</dbReference>
<dbReference type="AlphaFoldDB" id="A0AAD5CDG8"/>
<feature type="compositionally biased region" description="Polar residues" evidence="2">
    <location>
        <begin position="1"/>
        <end position="63"/>
    </location>
</feature>
<feature type="compositionally biased region" description="Basic and acidic residues" evidence="2">
    <location>
        <begin position="272"/>
        <end position="334"/>
    </location>
</feature>
<evidence type="ECO:0000256" key="2">
    <source>
        <dbReference type="SAM" id="MobiDB-lite"/>
    </source>
</evidence>
<dbReference type="PANTHER" id="PTHR23172">
    <property type="entry name" value="AUXILIN/CYCLIN G-ASSOCIATED KINASE-RELATED"/>
    <property type="match status" value="1"/>
</dbReference>
<feature type="compositionally biased region" description="Pro residues" evidence="2">
    <location>
        <begin position="111"/>
        <end position="123"/>
    </location>
</feature>
<dbReference type="GO" id="GO:0072318">
    <property type="term" value="P:clathrin coat disassembly"/>
    <property type="evidence" value="ECO:0007669"/>
    <property type="project" value="TreeGrafter"/>
</dbReference>
<dbReference type="GO" id="GO:0072583">
    <property type="term" value="P:clathrin-dependent endocytosis"/>
    <property type="evidence" value="ECO:0007669"/>
    <property type="project" value="TreeGrafter"/>
</dbReference>
<dbReference type="GO" id="GO:0005737">
    <property type="term" value="C:cytoplasm"/>
    <property type="evidence" value="ECO:0007669"/>
    <property type="project" value="TreeGrafter"/>
</dbReference>
<evidence type="ECO:0000313" key="4">
    <source>
        <dbReference type="Proteomes" id="UP001206925"/>
    </source>
</evidence>
<feature type="compositionally biased region" description="Basic and acidic residues" evidence="2">
    <location>
        <begin position="180"/>
        <end position="215"/>
    </location>
</feature>
<dbReference type="InterPro" id="IPR036869">
    <property type="entry name" value="J_dom_sf"/>
</dbReference>
<organism evidence="3 4">
    <name type="scientific">Ambrosia artemisiifolia</name>
    <name type="common">Common ragweed</name>
    <dbReference type="NCBI Taxonomy" id="4212"/>
    <lineage>
        <taxon>Eukaryota</taxon>
        <taxon>Viridiplantae</taxon>
        <taxon>Streptophyta</taxon>
        <taxon>Embryophyta</taxon>
        <taxon>Tracheophyta</taxon>
        <taxon>Spermatophyta</taxon>
        <taxon>Magnoliopsida</taxon>
        <taxon>eudicotyledons</taxon>
        <taxon>Gunneridae</taxon>
        <taxon>Pentapetalae</taxon>
        <taxon>asterids</taxon>
        <taxon>campanulids</taxon>
        <taxon>Asterales</taxon>
        <taxon>Asteraceae</taxon>
        <taxon>Asteroideae</taxon>
        <taxon>Heliantheae alliance</taxon>
        <taxon>Heliantheae</taxon>
        <taxon>Ambrosia</taxon>
    </lineage>
</organism>
<accession>A0AAD5CDG8</accession>
<keyword evidence="4" id="KW-1185">Reference proteome</keyword>
<feature type="compositionally biased region" description="Low complexity" evidence="2">
    <location>
        <begin position="135"/>
        <end position="148"/>
    </location>
</feature>
<feature type="region of interest" description="Disordered" evidence="2">
    <location>
        <begin position="180"/>
        <end position="374"/>
    </location>
</feature>
<sequence length="546" mass="61294">MSLSGVVASNNRSSLDSTQNSTANTKETSISKDSTQKASFRYSASQSPVDGFQESHQTVNDISDVSRNHRRSFDQSTSPPPCIATSFQMGQQADEIWLSVSEIPLVTQPTRAPPPARPPPPVPRRNIKPERGSLRSNSRNVGNGVSSSPRSPKFFQSPGPVETAKEIDSNLASAAMKEAMDRAEAKFRHAKEIREKENAKASRNKEAMQPERDEQLEKEEEEREQRRVEKERIREVERQKARQAVERANREAREIASVEDRLKSEQGAVQRAQDEARERAAVESKERAERAAMEATEKSEQVAAEARKRTTAEARERAAASRTNQQKDDNDRESFFSTGTRPSSAPRPGDTSNRQGSEGAHRTTTSGVSSNMRKASSITNLVDDLSSIFGAGPTSKRFQEVEGESEERRRARLEREQRTQERAAKALAEKNQRDLQSQREQEERNRIGGTLDAEIKRWAAGKEGNLRALLSTLQYILWPGCGWQPVSITELIMSANVKKAYRKATLCVHPDKVQQKGANIQQKYVSEKVFDILKEAWNKFNSEELF</sequence>
<comment type="caution">
    <text evidence="3">The sequence shown here is derived from an EMBL/GenBank/DDBJ whole genome shotgun (WGS) entry which is preliminary data.</text>
</comment>
<feature type="region of interest" description="Disordered" evidence="2">
    <location>
        <begin position="107"/>
        <end position="168"/>
    </location>
</feature>
<feature type="region of interest" description="Disordered" evidence="2">
    <location>
        <begin position="387"/>
        <end position="445"/>
    </location>
</feature>
<dbReference type="GO" id="GO:0031982">
    <property type="term" value="C:vesicle"/>
    <property type="evidence" value="ECO:0007669"/>
    <property type="project" value="TreeGrafter"/>
</dbReference>
<feature type="compositionally biased region" description="Basic and acidic residues" evidence="2">
    <location>
        <begin position="223"/>
        <end position="264"/>
    </location>
</feature>
<evidence type="ECO:0000256" key="1">
    <source>
        <dbReference type="ARBA" id="ARBA00023054"/>
    </source>
</evidence>
<protein>
    <submittedName>
        <fullName evidence="3">Uncharacterized protein</fullName>
    </submittedName>
</protein>
<feature type="compositionally biased region" description="Basic and acidic residues" evidence="2">
    <location>
        <begin position="64"/>
        <end position="73"/>
    </location>
</feature>
<feature type="compositionally biased region" description="Polar residues" evidence="2">
    <location>
        <begin position="350"/>
        <end position="374"/>
    </location>
</feature>
<proteinExistence type="predicted"/>
<dbReference type="PANTHER" id="PTHR23172:SF19">
    <property type="entry name" value="J DOMAIN-CONTAINING PROTEIN"/>
    <property type="match status" value="1"/>
</dbReference>
<feature type="region of interest" description="Disordered" evidence="2">
    <location>
        <begin position="1"/>
        <end position="89"/>
    </location>
</feature>
<feature type="compositionally biased region" description="Basic and acidic residues" evidence="2">
    <location>
        <begin position="406"/>
        <end position="445"/>
    </location>
</feature>
<reference evidence="3" key="1">
    <citation type="submission" date="2022-06" db="EMBL/GenBank/DDBJ databases">
        <title>Uncovering the hologenomic basis of an extraordinary plant invasion.</title>
        <authorList>
            <person name="Bieker V.C."/>
            <person name="Martin M.D."/>
            <person name="Gilbert T."/>
            <person name="Hodgins K."/>
            <person name="Battlay P."/>
            <person name="Petersen B."/>
            <person name="Wilson J."/>
        </authorList>
    </citation>
    <scope>NUCLEOTIDE SEQUENCE</scope>
    <source>
        <strain evidence="3">AA19_3_7</strain>
        <tissue evidence="3">Leaf</tissue>
    </source>
</reference>
<keyword evidence="1" id="KW-0175">Coiled coil</keyword>
<dbReference type="SUPFAM" id="SSF46565">
    <property type="entry name" value="Chaperone J-domain"/>
    <property type="match status" value="1"/>
</dbReference>
<gene>
    <name evidence="3" type="ORF">M8C21_031585</name>
</gene>